<dbReference type="PANTHER" id="PTHR42208:SF1">
    <property type="entry name" value="HEAVY METAL TRANSPORTER"/>
    <property type="match status" value="1"/>
</dbReference>
<dbReference type="HOGENOM" id="CLU_032635_0_0_5"/>
<evidence type="ECO:0000256" key="1">
    <source>
        <dbReference type="SAM" id="Phobius"/>
    </source>
</evidence>
<dbReference type="Proteomes" id="UP000002586">
    <property type="component" value="Chromosome"/>
</dbReference>
<dbReference type="RefSeq" id="WP_011712408.1">
    <property type="nucleotide sequence ID" value="NC_008576.1"/>
</dbReference>
<accession>A0L5K5</accession>
<dbReference type="eggNOG" id="COG2836">
    <property type="taxonomic scope" value="Bacteria"/>
</dbReference>
<dbReference type="KEGG" id="mgm:Mmc1_0727"/>
<keyword evidence="4" id="KW-1185">Reference proteome</keyword>
<dbReference type="PANTHER" id="PTHR42208">
    <property type="entry name" value="HEAVY METAL TRANSPORTER-RELATED"/>
    <property type="match status" value="1"/>
</dbReference>
<keyword evidence="1" id="KW-0812">Transmembrane</keyword>
<reference evidence="3 4" key="2">
    <citation type="journal article" date="2012" name="Int. J. Syst. Evol. Microbiol.">
        <title>Magnetococcus marinus gen. nov., sp. nov., a marine, magnetotactic bacterium that represents a novel lineage (Magnetococcaceae fam. nov.; Magnetococcales ord. nov.) at the base of the Alphaproteobacteria.</title>
        <authorList>
            <person name="Bazylinski D.A."/>
            <person name="Williams T.J."/>
            <person name="Lefevre C.T."/>
            <person name="Berg R.J."/>
            <person name="Zhang C.L."/>
            <person name="Bowser S.S."/>
            <person name="Dean A.J."/>
            <person name="Beveridge T.J."/>
        </authorList>
    </citation>
    <scope>NUCLEOTIDE SEQUENCE [LARGE SCALE GENOMIC DNA]</scope>
    <source>
        <strain evidence="4">ATCC BAA-1437 / JCM 17883 / MC-1</strain>
    </source>
</reference>
<keyword evidence="1" id="KW-1133">Transmembrane helix</keyword>
<evidence type="ECO:0000259" key="2">
    <source>
        <dbReference type="Pfam" id="PF13386"/>
    </source>
</evidence>
<evidence type="ECO:0000313" key="4">
    <source>
        <dbReference type="Proteomes" id="UP000002586"/>
    </source>
</evidence>
<protein>
    <recommendedName>
        <fullName evidence="2">Urease accessory protein UreH-like transmembrane domain-containing protein</fullName>
    </recommendedName>
</protein>
<feature type="transmembrane region" description="Helical" evidence="1">
    <location>
        <begin position="12"/>
        <end position="37"/>
    </location>
</feature>
<feature type="transmembrane region" description="Helical" evidence="1">
    <location>
        <begin position="177"/>
        <end position="195"/>
    </location>
</feature>
<keyword evidence="1" id="KW-0472">Membrane</keyword>
<organism evidence="3 4">
    <name type="scientific">Magnetococcus marinus (strain ATCC BAA-1437 / JCM 17883 / MC-1)</name>
    <dbReference type="NCBI Taxonomy" id="156889"/>
    <lineage>
        <taxon>Bacteria</taxon>
        <taxon>Pseudomonadati</taxon>
        <taxon>Pseudomonadota</taxon>
        <taxon>Magnetococcia</taxon>
        <taxon>Magnetococcales</taxon>
        <taxon>Magnetococcaceae</taxon>
        <taxon>Magnetococcus</taxon>
    </lineage>
</organism>
<feature type="transmembrane region" description="Helical" evidence="1">
    <location>
        <begin position="141"/>
        <end position="165"/>
    </location>
</feature>
<feature type="transmembrane region" description="Helical" evidence="1">
    <location>
        <begin position="207"/>
        <end position="223"/>
    </location>
</feature>
<feature type="domain" description="Urease accessory protein UreH-like transmembrane" evidence="2">
    <location>
        <begin position="12"/>
        <end position="218"/>
    </location>
</feature>
<feature type="transmembrane region" description="Helical" evidence="1">
    <location>
        <begin position="49"/>
        <end position="73"/>
    </location>
</feature>
<gene>
    <name evidence="3" type="ordered locus">Mmc1_0727</name>
</gene>
<dbReference type="Pfam" id="PF13386">
    <property type="entry name" value="DsbD_2"/>
    <property type="match status" value="1"/>
</dbReference>
<proteinExistence type="predicted"/>
<sequence length="249" mass="27268">MSLPLTELTIPFLLGMISTIHCTAMCGGIMGAIAFGIPGWQEMGVWRRMGYLFAANMGRIFSYISMGLILSTVGQQVMAFAPGDWGHQVIRGMAALVLVFMGLYLAGKAHWFAVVERLGRPLWKRLEPSSRRLLPIRHPGIALLFGLIWGWLPCALVYAALFWSLGAATVWEGGLRMALFGLGTLPAMLGIGLAVKRMQRVRMRWQTLAGWALVVIGVASYWVDPHGLLMVPQALQADLPCITGLCEGK</sequence>
<feature type="transmembrane region" description="Helical" evidence="1">
    <location>
        <begin position="93"/>
        <end position="115"/>
    </location>
</feature>
<dbReference type="AlphaFoldDB" id="A0L5K5"/>
<name>A0L5K5_MAGMM</name>
<evidence type="ECO:0000313" key="3">
    <source>
        <dbReference type="EMBL" id="ABK43248.1"/>
    </source>
</evidence>
<dbReference type="OrthoDB" id="5574095at2"/>
<dbReference type="InterPro" id="IPR039447">
    <property type="entry name" value="UreH-like_TM_dom"/>
</dbReference>
<reference evidence="4" key="1">
    <citation type="journal article" date="2009" name="Appl. Environ. Microbiol.">
        <title>Complete genome sequence of the chemolithoautotrophic marine magnetotactic coccus strain MC-1.</title>
        <authorList>
            <person name="Schubbe S."/>
            <person name="Williams T.J."/>
            <person name="Xie G."/>
            <person name="Kiss H.E."/>
            <person name="Brettin T.S."/>
            <person name="Martinez D."/>
            <person name="Ross C.A."/>
            <person name="Schuler D."/>
            <person name="Cox B.L."/>
            <person name="Nealson K.H."/>
            <person name="Bazylinski D.A."/>
        </authorList>
    </citation>
    <scope>NUCLEOTIDE SEQUENCE [LARGE SCALE GENOMIC DNA]</scope>
    <source>
        <strain evidence="4">ATCC BAA-1437 / JCM 17883 / MC-1</strain>
    </source>
</reference>
<dbReference type="EMBL" id="CP000471">
    <property type="protein sequence ID" value="ABK43248.1"/>
    <property type="molecule type" value="Genomic_DNA"/>
</dbReference>
<dbReference type="STRING" id="156889.Mmc1_0727"/>